<dbReference type="PANTHER" id="PTHR42883:SF2">
    <property type="entry name" value="THYMIDYLYLTRANSFERASE"/>
    <property type="match status" value="1"/>
</dbReference>
<dbReference type="Proteomes" id="UP000178943">
    <property type="component" value="Unassembled WGS sequence"/>
</dbReference>
<dbReference type="InterPro" id="IPR029044">
    <property type="entry name" value="Nucleotide-diphossugar_trans"/>
</dbReference>
<reference evidence="2 3" key="1">
    <citation type="journal article" date="2016" name="Nat. Commun.">
        <title>Thousands of microbial genomes shed light on interconnected biogeochemical processes in an aquifer system.</title>
        <authorList>
            <person name="Anantharaman K."/>
            <person name="Brown C.T."/>
            <person name="Hug L.A."/>
            <person name="Sharon I."/>
            <person name="Castelle C.J."/>
            <person name="Probst A.J."/>
            <person name="Thomas B.C."/>
            <person name="Singh A."/>
            <person name="Wilkins M.J."/>
            <person name="Karaoz U."/>
            <person name="Brodie E.L."/>
            <person name="Williams K.H."/>
            <person name="Hubbard S.S."/>
            <person name="Banfield J.F."/>
        </authorList>
    </citation>
    <scope>NUCLEOTIDE SEQUENCE [LARGE SCALE GENOMIC DNA]</scope>
</reference>
<feature type="domain" description="Nucleotidyl transferase" evidence="1">
    <location>
        <begin position="2"/>
        <end position="234"/>
    </location>
</feature>
<dbReference type="Gene3D" id="2.160.10.10">
    <property type="entry name" value="Hexapeptide repeat proteins"/>
    <property type="match status" value="1"/>
</dbReference>
<dbReference type="InterPro" id="IPR005908">
    <property type="entry name" value="G1P_thy_trans_l"/>
</dbReference>
<name>A0A1F5VH14_9BACT</name>
<dbReference type="SUPFAM" id="SSF53448">
    <property type="entry name" value="Nucleotide-diphospho-sugar transferases"/>
    <property type="match status" value="1"/>
</dbReference>
<evidence type="ECO:0000313" key="2">
    <source>
        <dbReference type="EMBL" id="OGF62732.1"/>
    </source>
</evidence>
<dbReference type="GO" id="GO:0016740">
    <property type="term" value="F:transferase activity"/>
    <property type="evidence" value="ECO:0007669"/>
    <property type="project" value="UniProtKB-KW"/>
</dbReference>
<proteinExistence type="predicted"/>
<comment type="caution">
    <text evidence="2">The sequence shown here is derived from an EMBL/GenBank/DDBJ whole genome shotgun (WGS) entry which is preliminary data.</text>
</comment>
<dbReference type="PANTHER" id="PTHR42883">
    <property type="entry name" value="GLUCOSE-1-PHOSPHATE THYMIDYLTRANSFERASE"/>
    <property type="match status" value="1"/>
</dbReference>
<dbReference type="EMBL" id="MFGW01000176">
    <property type="protein sequence ID" value="OGF62732.1"/>
    <property type="molecule type" value="Genomic_DNA"/>
</dbReference>
<evidence type="ECO:0000259" key="1">
    <source>
        <dbReference type="Pfam" id="PF00483"/>
    </source>
</evidence>
<dbReference type="CDD" id="cd04189">
    <property type="entry name" value="G1P_TT_long"/>
    <property type="match status" value="1"/>
</dbReference>
<dbReference type="Pfam" id="PF00483">
    <property type="entry name" value="NTP_transferase"/>
    <property type="match status" value="1"/>
</dbReference>
<gene>
    <name evidence="2" type="ORF">A2Y62_06250</name>
</gene>
<organism evidence="2 3">
    <name type="scientific">Candidatus Fischerbacteria bacterium RBG_13_37_8</name>
    <dbReference type="NCBI Taxonomy" id="1817863"/>
    <lineage>
        <taxon>Bacteria</taxon>
        <taxon>Candidatus Fischeribacteriota</taxon>
    </lineage>
</organism>
<accession>A0A1F5VH14</accession>
<sequence>MKGLILSGGKGTRLRPITYTSAKQLIPIANKPVLFYVLEDVSRAGIKDVGIIVGDSAKEIMDAVGDGQKWNLNITYIQQNEPLGLAHTVMISEKFLRGSPFVMYLGDNLLKEGISSFVNNFDSSQAQAMILLAEVNNPQEFGVAELKNGKVVRLIEKPQNPPSNYALVGIYLFTDIIFDAVKQLKPSWRNEYEITDAIQYLIDKGFTVEPHIVKSYWKDTGKLEDILEANRLILEDIASDIQGSIDEKSTIIGKVCIGTGAKIISSTIRGPAIIGENAYIKNSFIGPFTSIGNATQIINSEIENSILMSHSKIIRLRKRIEDSLIGKGVEIKRETKPPKAYRFMIGDHSQIGIY</sequence>
<dbReference type="Gene3D" id="3.90.550.10">
    <property type="entry name" value="Spore Coat Polysaccharide Biosynthesis Protein SpsA, Chain A"/>
    <property type="match status" value="1"/>
</dbReference>
<dbReference type="NCBIfam" id="TIGR01208">
    <property type="entry name" value="rmlA_long"/>
    <property type="match status" value="1"/>
</dbReference>
<evidence type="ECO:0000313" key="3">
    <source>
        <dbReference type="Proteomes" id="UP000178943"/>
    </source>
</evidence>
<dbReference type="STRING" id="1817863.A2Y62_06250"/>
<protein>
    <submittedName>
        <fullName evidence="2">Glucose-1-phosphate thymidylyltransferase</fullName>
    </submittedName>
</protein>
<keyword evidence="2" id="KW-0808">Transferase</keyword>
<dbReference type="AlphaFoldDB" id="A0A1F5VH14"/>
<dbReference type="InterPro" id="IPR005835">
    <property type="entry name" value="NTP_transferase_dom"/>
</dbReference>